<reference evidence="1" key="1">
    <citation type="submission" date="2018-04" db="EMBL/GenBank/DDBJ databases">
        <title>Draft Genome Sequences of Chryseobacterium lactis NCTC11390T isolated from milk, Chryseobacterium oncorhynchi 701B-08T from rainbow trout, and Chryseobacterium viscerum 687B-08T from diseased fish.</title>
        <authorList>
            <person name="Jeong J.-J."/>
            <person name="Lee Y.J."/>
            <person name="Pathiraja D."/>
            <person name="Park B."/>
            <person name="Choi I.-G."/>
            <person name="Kim K.D."/>
        </authorList>
    </citation>
    <scope>NUCLEOTIDE SEQUENCE [LARGE SCALE GENOMIC DNA]</scope>
    <source>
        <strain evidence="1">701B-08</strain>
    </source>
</reference>
<evidence type="ECO:0000313" key="1">
    <source>
        <dbReference type="EMBL" id="PWN59989.1"/>
    </source>
</evidence>
<name>A0A316WFU5_9FLAO</name>
<dbReference type="Proteomes" id="UP000236182">
    <property type="component" value="Unassembled WGS sequence"/>
</dbReference>
<comment type="caution">
    <text evidence="1">The sequence shown here is derived from an EMBL/GenBank/DDBJ whole genome shotgun (WGS) entry which is preliminary data.</text>
</comment>
<protein>
    <submittedName>
        <fullName evidence="1">Uncharacterized protein</fullName>
    </submittedName>
</protein>
<dbReference type="RefSeq" id="WP_109623834.1">
    <property type="nucleotide sequence ID" value="NZ_PPEI02000009.1"/>
</dbReference>
<accession>A0A316WFU5</accession>
<keyword evidence="2" id="KW-1185">Reference proteome</keyword>
<evidence type="ECO:0000313" key="2">
    <source>
        <dbReference type="Proteomes" id="UP000236182"/>
    </source>
</evidence>
<dbReference type="AlphaFoldDB" id="A0A316WFU5"/>
<dbReference type="OrthoDB" id="9993702at2"/>
<organism evidence="1 2">
    <name type="scientific">Chryseobacterium oncorhynchi</name>
    <dbReference type="NCBI Taxonomy" id="741074"/>
    <lineage>
        <taxon>Bacteria</taxon>
        <taxon>Pseudomonadati</taxon>
        <taxon>Bacteroidota</taxon>
        <taxon>Flavobacteriia</taxon>
        <taxon>Flavobacteriales</taxon>
        <taxon>Weeksellaceae</taxon>
        <taxon>Chryseobacterium group</taxon>
        <taxon>Chryseobacterium</taxon>
    </lineage>
</organism>
<proteinExistence type="predicted"/>
<gene>
    <name evidence="1" type="ORF">C1638_020695</name>
</gene>
<dbReference type="EMBL" id="PPEI02000009">
    <property type="protein sequence ID" value="PWN59989.1"/>
    <property type="molecule type" value="Genomic_DNA"/>
</dbReference>
<sequence length="137" mass="16424">MNNNEYYNHIKIWFFDFRPELKPEDIAEISHKAYQELENQVKDLELPARNIFTNQFLKLNYLNSAYNLVKDVFKEKFPEEFEDYQKTPIFFEINEEVLVNCVHSGIFTSYDQILNEIKFNDENLRSNISQIIAKSIS</sequence>